<feature type="repeat" description="ANK" evidence="6">
    <location>
        <begin position="502"/>
        <end position="534"/>
    </location>
</feature>
<dbReference type="Gene3D" id="1.25.40.20">
    <property type="entry name" value="Ankyrin repeat-containing domain"/>
    <property type="match status" value="2"/>
</dbReference>
<dbReference type="NCBIfam" id="TIGR02481">
    <property type="entry name" value="hemeryth_dom"/>
    <property type="match status" value="1"/>
</dbReference>
<feature type="repeat" description="ANK" evidence="6">
    <location>
        <begin position="469"/>
        <end position="501"/>
    </location>
</feature>
<dbReference type="KEGG" id="ngr:NAEGRDRAFT_78955"/>
<protein>
    <submittedName>
        <fullName evidence="8">Uncharacterized protein</fullName>
    </submittedName>
</protein>
<sequence>MSNNHNTCQQCHLQSDAIANNINHDSIVPKNEKQLLSSSTSTTCSNHLNQLSSSEEEEVLASSLSSCKGLSMKAFSSSITNTGDDDRTGEVIGNGSTTVTAVSVAANNGGGGEDTSPLMRTFSNMSSLRPSSTSNNFKQQLIRSSPSSNNNSNNSTNLNNHSSSTISKNQENSLFDLLDDIPSITTTQGVSNNISNNISNEVVGSELSSLDRTTSVPSSIMIQLLSISDSVTSTPQSPSIDPNTGLQRRKRKKYFKTTEDYMNLEKTIYRECSDNKFIISHKKRSNRLSETTFEHSEKSTNIDVDNSNNSQSSTLSKTTITNSNSNVTVSENEEEEEDEATKLERQKGIRTDFIDITEELNYYIKHNFIQELRNRLEQDRKEREESGKVFNISSNYIDKDATNTTLLHKAASLNRFKIISILIDEYRALVEKKDGGGSTPLFYAVANNCIRACVYLLMRGAKVNVKDNFENTPLSVALRKGYLDIAKTLIMFGADVNFKTQKGQTCLHTCCEEGDLSKVEFLLEKGASILRMNREDQHCLYSAAPHPHLIDYLCRYLLSIEEESVFNITSNSSPSPTNSTPNHQTQQQHLTNSKYLEIEEQNKHDKLFVDQFDSATSSSSSLSGSGNLAPKDAFGKPTLSKIVNRLSGAGNTIIHHCANFGYINSLKLLINYMSGTDSIVECLNEKDKKNGDSPLHLATRKGHQDIILLLARAREVDVDAQNDAGDTALHIAVNQQNQEIVTILVAANCSVGIKNNQKVTAKQLAKKLGISLKVEEDKTLKSLKSQSQGLGFFQKMKFKFKKDTSQLSLEEKAKRHTSAFPSYSTSKQTNTRASIVKTTDGKRYSRSSSSTNKLTSQEEIDEMIKNQPFIKWNAKMDFDPEMNEYHKELFYQVNKLYYIWVADQHSIQIQILLSDFLEKTRKFFSKQEQYMQENNIPGAAGHKQDHDLFISKLEGNLMKLNTLDFTMNEDLFAEISTMLINHLFKHDMPLSVIMKKKANK</sequence>
<organism evidence="9">
    <name type="scientific">Naegleria gruberi</name>
    <name type="common">Amoeba</name>
    <dbReference type="NCBI Taxonomy" id="5762"/>
    <lineage>
        <taxon>Eukaryota</taxon>
        <taxon>Discoba</taxon>
        <taxon>Heterolobosea</taxon>
        <taxon>Tetramitia</taxon>
        <taxon>Eutetramitia</taxon>
        <taxon>Vahlkampfiidae</taxon>
        <taxon>Naegleria</taxon>
    </lineage>
</organism>
<dbReference type="SUPFAM" id="SSF47188">
    <property type="entry name" value="Hemerythrin-like"/>
    <property type="match status" value="1"/>
</dbReference>
<gene>
    <name evidence="8" type="ORF">NAEGRDRAFT_78955</name>
</gene>
<evidence type="ECO:0000313" key="9">
    <source>
        <dbReference type="Proteomes" id="UP000006671"/>
    </source>
</evidence>
<comment type="similarity">
    <text evidence="1">Belongs to the hemerythrin family.</text>
</comment>
<evidence type="ECO:0000256" key="1">
    <source>
        <dbReference type="ARBA" id="ARBA00010587"/>
    </source>
</evidence>
<name>D2V813_NAEGR</name>
<feature type="repeat" description="ANK" evidence="6">
    <location>
        <begin position="690"/>
        <end position="723"/>
    </location>
</feature>
<dbReference type="STRING" id="5762.D2V813"/>
<feature type="compositionally biased region" description="Low complexity" evidence="7">
    <location>
        <begin position="144"/>
        <end position="164"/>
    </location>
</feature>
<keyword evidence="3" id="KW-0677">Repeat</keyword>
<evidence type="ECO:0000256" key="6">
    <source>
        <dbReference type="PROSITE-ProRule" id="PRU00023"/>
    </source>
</evidence>
<dbReference type="InterPro" id="IPR012827">
    <property type="entry name" value="Hemerythrin_metal-bd"/>
</dbReference>
<dbReference type="AlphaFoldDB" id="D2V813"/>
<dbReference type="Gene3D" id="1.20.120.50">
    <property type="entry name" value="Hemerythrin-like"/>
    <property type="match status" value="1"/>
</dbReference>
<keyword evidence="5 6" id="KW-0040">ANK repeat</keyword>
<reference evidence="8 9" key="1">
    <citation type="journal article" date="2010" name="Cell">
        <title>The genome of Naegleria gruberi illuminates early eukaryotic versatility.</title>
        <authorList>
            <person name="Fritz-Laylin L.K."/>
            <person name="Prochnik S.E."/>
            <person name="Ginger M.L."/>
            <person name="Dacks J.B."/>
            <person name="Carpenter M.L."/>
            <person name="Field M.C."/>
            <person name="Kuo A."/>
            <person name="Paredez A."/>
            <person name="Chapman J."/>
            <person name="Pham J."/>
            <person name="Shu S."/>
            <person name="Neupane R."/>
            <person name="Cipriano M."/>
            <person name="Mancuso J."/>
            <person name="Tu H."/>
            <person name="Salamov A."/>
            <person name="Lindquist E."/>
            <person name="Shapiro H."/>
            <person name="Lucas S."/>
            <person name="Grigoriev I.V."/>
            <person name="Cande W.Z."/>
            <person name="Fulton C."/>
            <person name="Rokhsar D.S."/>
            <person name="Dawson S.C."/>
        </authorList>
    </citation>
    <scope>NUCLEOTIDE SEQUENCE [LARGE SCALE GENOMIC DNA]</scope>
    <source>
        <strain evidence="8 9">NEG-M</strain>
    </source>
</reference>
<dbReference type="Proteomes" id="UP000006671">
    <property type="component" value="Unassembled WGS sequence"/>
</dbReference>
<dbReference type="PANTHER" id="PTHR24173:SF74">
    <property type="entry name" value="ANKYRIN REPEAT DOMAIN-CONTAINING PROTEIN 16"/>
    <property type="match status" value="1"/>
</dbReference>
<evidence type="ECO:0000256" key="5">
    <source>
        <dbReference type="ARBA" id="ARBA00023043"/>
    </source>
</evidence>
<dbReference type="SUPFAM" id="SSF48403">
    <property type="entry name" value="Ankyrin repeat"/>
    <property type="match status" value="1"/>
</dbReference>
<dbReference type="CDD" id="cd12107">
    <property type="entry name" value="Hemerythrin"/>
    <property type="match status" value="1"/>
</dbReference>
<dbReference type="InterPro" id="IPR002110">
    <property type="entry name" value="Ankyrin_rpt"/>
</dbReference>
<evidence type="ECO:0000256" key="7">
    <source>
        <dbReference type="SAM" id="MobiDB-lite"/>
    </source>
</evidence>
<keyword evidence="9" id="KW-1185">Reference proteome</keyword>
<dbReference type="OrthoDB" id="10257076at2759"/>
<feature type="repeat" description="ANK" evidence="6">
    <location>
        <begin position="436"/>
        <end position="468"/>
    </location>
</feature>
<dbReference type="GO" id="GO:0046872">
    <property type="term" value="F:metal ion binding"/>
    <property type="evidence" value="ECO:0007669"/>
    <property type="project" value="UniProtKB-KW"/>
</dbReference>
<dbReference type="eggNOG" id="KOG4177">
    <property type="taxonomic scope" value="Eukaryota"/>
</dbReference>
<evidence type="ECO:0000256" key="3">
    <source>
        <dbReference type="ARBA" id="ARBA00022737"/>
    </source>
</evidence>
<dbReference type="InParanoid" id="D2V813"/>
<dbReference type="SMART" id="SM00248">
    <property type="entry name" value="ANK"/>
    <property type="match status" value="7"/>
</dbReference>
<feature type="region of interest" description="Disordered" evidence="7">
    <location>
        <begin position="106"/>
        <end position="166"/>
    </location>
</feature>
<evidence type="ECO:0000313" key="8">
    <source>
        <dbReference type="EMBL" id="EFC47099.1"/>
    </source>
</evidence>
<dbReference type="InterPro" id="IPR035938">
    <property type="entry name" value="Hemerythrin-like_sf"/>
</dbReference>
<dbReference type="GeneID" id="8850390"/>
<feature type="compositionally biased region" description="Polar residues" evidence="7">
    <location>
        <begin position="301"/>
        <end position="311"/>
    </location>
</feature>
<feature type="region of interest" description="Disordered" evidence="7">
    <location>
        <begin position="568"/>
        <end position="589"/>
    </location>
</feature>
<dbReference type="RefSeq" id="XP_002679843.1">
    <property type="nucleotide sequence ID" value="XM_002679797.1"/>
</dbReference>
<feature type="compositionally biased region" description="Low complexity" evidence="7">
    <location>
        <begin position="312"/>
        <end position="330"/>
    </location>
</feature>
<proteinExistence type="inferred from homology"/>
<feature type="region of interest" description="Disordered" evidence="7">
    <location>
        <begin position="288"/>
        <end position="344"/>
    </location>
</feature>
<keyword evidence="2" id="KW-0479">Metal-binding</keyword>
<dbReference type="InterPro" id="IPR036770">
    <property type="entry name" value="Ankyrin_rpt-contain_sf"/>
</dbReference>
<feature type="repeat" description="ANK" evidence="6">
    <location>
        <begin position="724"/>
        <end position="756"/>
    </location>
</feature>
<dbReference type="VEuPathDB" id="AmoebaDB:NAEGRDRAFT_78955"/>
<keyword evidence="4" id="KW-0408">Iron</keyword>
<dbReference type="Pfam" id="PF12796">
    <property type="entry name" value="Ank_2"/>
    <property type="match status" value="2"/>
</dbReference>
<feature type="compositionally biased region" description="Polar residues" evidence="7">
    <location>
        <begin position="121"/>
        <end position="143"/>
    </location>
</feature>
<dbReference type="PROSITE" id="PS50088">
    <property type="entry name" value="ANK_REPEAT"/>
    <property type="match status" value="5"/>
</dbReference>
<accession>D2V813</accession>
<dbReference type="PROSITE" id="PS50297">
    <property type="entry name" value="ANK_REP_REGION"/>
    <property type="match status" value="5"/>
</dbReference>
<evidence type="ECO:0000256" key="2">
    <source>
        <dbReference type="ARBA" id="ARBA00022723"/>
    </source>
</evidence>
<dbReference type="EMBL" id="GG738856">
    <property type="protein sequence ID" value="EFC47099.1"/>
    <property type="molecule type" value="Genomic_DNA"/>
</dbReference>
<dbReference type="PANTHER" id="PTHR24173">
    <property type="entry name" value="ANKYRIN REPEAT CONTAINING"/>
    <property type="match status" value="1"/>
</dbReference>
<feature type="compositionally biased region" description="Low complexity" evidence="7">
    <location>
        <begin position="569"/>
        <end position="582"/>
    </location>
</feature>
<evidence type="ECO:0000256" key="4">
    <source>
        <dbReference type="ARBA" id="ARBA00023004"/>
    </source>
</evidence>